<dbReference type="OrthoDB" id="5297217at2759"/>
<gene>
    <name evidence="1" type="ORF">BOTBODRAFT_60483</name>
</gene>
<dbReference type="InterPro" id="IPR032675">
    <property type="entry name" value="LRR_dom_sf"/>
</dbReference>
<keyword evidence="2" id="KW-1185">Reference proteome</keyword>
<protein>
    <recommendedName>
        <fullName evidence="3">F-box domain-containing protein</fullName>
    </recommendedName>
</protein>
<dbReference type="Gene3D" id="3.80.10.10">
    <property type="entry name" value="Ribonuclease Inhibitor"/>
    <property type="match status" value="1"/>
</dbReference>
<proteinExistence type="predicted"/>
<name>A0A067M492_BOTB1</name>
<sequence>MPLAGLPVDILPVIFEHLGDPGVDVFRACALVNKVFNSEVRPFLWYTVTNRFGQAGTPLSLEERPELARYVRAAFEVARVDDDAYARWLKCISMCTRLESYTIRHKRGWACPTVISILRSTPTLRTLAINQSPWMPWNAGNDSFIVGLRHINLHVSQFTVLYFSTWAEKLAGTLEECELHLDEPGPWIHPLVPALKSLINVRRLSITWESLVFGADGGILGLVSCFVHLDHLAVQYGYPAAQRDTLVKYRMPSVKHLTVHYWSFLPSKPGYKPLYDFVLTLASSSPHLESVTITIWWSIKPAASAHRFLESLAAAHGASIKRLCIPCLCLKSRTWRQMDSWFPHLEELSVAVGPTALASSLEFLLRAPRRIVSYDACKRRMMESIYRMKRLSKLSLRVLNCSGTVPYFSLEEAAALLLQGPPRLRHVCANDDHWVAKWMYDEEAHAAYFGVDRERMPSCTMRRRPRHGESAIT</sequence>
<accession>A0A067M492</accession>
<dbReference type="InParanoid" id="A0A067M492"/>
<dbReference type="HOGENOM" id="CLU_577441_0_0_1"/>
<dbReference type="Proteomes" id="UP000027195">
    <property type="component" value="Unassembled WGS sequence"/>
</dbReference>
<organism evidence="1 2">
    <name type="scientific">Botryobasidium botryosum (strain FD-172 SS1)</name>
    <dbReference type="NCBI Taxonomy" id="930990"/>
    <lineage>
        <taxon>Eukaryota</taxon>
        <taxon>Fungi</taxon>
        <taxon>Dikarya</taxon>
        <taxon>Basidiomycota</taxon>
        <taxon>Agaricomycotina</taxon>
        <taxon>Agaricomycetes</taxon>
        <taxon>Cantharellales</taxon>
        <taxon>Botryobasidiaceae</taxon>
        <taxon>Botryobasidium</taxon>
    </lineage>
</organism>
<evidence type="ECO:0008006" key="3">
    <source>
        <dbReference type="Google" id="ProtNLM"/>
    </source>
</evidence>
<dbReference type="AlphaFoldDB" id="A0A067M492"/>
<dbReference type="EMBL" id="KL198126">
    <property type="protein sequence ID" value="KDQ06697.1"/>
    <property type="molecule type" value="Genomic_DNA"/>
</dbReference>
<reference evidence="2" key="1">
    <citation type="journal article" date="2014" name="Proc. Natl. Acad. Sci. U.S.A.">
        <title>Extensive sampling of basidiomycete genomes demonstrates inadequacy of the white-rot/brown-rot paradigm for wood decay fungi.</title>
        <authorList>
            <person name="Riley R."/>
            <person name="Salamov A.A."/>
            <person name="Brown D.W."/>
            <person name="Nagy L.G."/>
            <person name="Floudas D."/>
            <person name="Held B.W."/>
            <person name="Levasseur A."/>
            <person name="Lombard V."/>
            <person name="Morin E."/>
            <person name="Otillar R."/>
            <person name="Lindquist E.A."/>
            <person name="Sun H."/>
            <person name="LaButti K.M."/>
            <person name="Schmutz J."/>
            <person name="Jabbour D."/>
            <person name="Luo H."/>
            <person name="Baker S.E."/>
            <person name="Pisabarro A.G."/>
            <person name="Walton J.D."/>
            <person name="Blanchette R.A."/>
            <person name="Henrissat B."/>
            <person name="Martin F."/>
            <person name="Cullen D."/>
            <person name="Hibbett D.S."/>
            <person name="Grigoriev I.V."/>
        </authorList>
    </citation>
    <scope>NUCLEOTIDE SEQUENCE [LARGE SCALE GENOMIC DNA]</scope>
    <source>
        <strain evidence="2">FD-172 SS1</strain>
    </source>
</reference>
<evidence type="ECO:0000313" key="2">
    <source>
        <dbReference type="Proteomes" id="UP000027195"/>
    </source>
</evidence>
<evidence type="ECO:0000313" key="1">
    <source>
        <dbReference type="EMBL" id="KDQ06697.1"/>
    </source>
</evidence>